<reference evidence="1" key="1">
    <citation type="submission" date="2022-10" db="EMBL/GenBank/DDBJ databases">
        <title>Tapping the CABI collections for fungal endophytes: first genome assemblies for Collariella, Neodidymelliopsis, Ascochyta clinopodiicola, Didymella pomorum, Didymosphaeria variabile, Neocosmospora piperis and Neocucurbitaria cava.</title>
        <authorList>
            <person name="Hill R."/>
        </authorList>
    </citation>
    <scope>NUCLEOTIDE SEQUENCE</scope>
    <source>
        <strain evidence="1">IMI 360193</strain>
    </source>
</reference>
<dbReference type="OrthoDB" id="9986861at2759"/>
<evidence type="ECO:0000313" key="1">
    <source>
        <dbReference type="EMBL" id="KAJ4341379.1"/>
    </source>
</evidence>
<organism evidence="1 2">
    <name type="scientific">Didymella glomerata</name>
    <dbReference type="NCBI Taxonomy" id="749621"/>
    <lineage>
        <taxon>Eukaryota</taxon>
        <taxon>Fungi</taxon>
        <taxon>Dikarya</taxon>
        <taxon>Ascomycota</taxon>
        <taxon>Pezizomycotina</taxon>
        <taxon>Dothideomycetes</taxon>
        <taxon>Pleosporomycetidae</taxon>
        <taxon>Pleosporales</taxon>
        <taxon>Pleosporineae</taxon>
        <taxon>Didymellaceae</taxon>
        <taxon>Didymella</taxon>
    </lineage>
</organism>
<evidence type="ECO:0000313" key="2">
    <source>
        <dbReference type="Proteomes" id="UP001140562"/>
    </source>
</evidence>
<keyword evidence="2" id="KW-1185">Reference proteome</keyword>
<comment type="caution">
    <text evidence="1">The sequence shown here is derived from an EMBL/GenBank/DDBJ whole genome shotgun (WGS) entry which is preliminary data.</text>
</comment>
<dbReference type="EMBL" id="JAPEUV010000011">
    <property type="protein sequence ID" value="KAJ4341379.1"/>
    <property type="molecule type" value="Genomic_DNA"/>
</dbReference>
<name>A0A9W8X6V0_9PLEO</name>
<dbReference type="Proteomes" id="UP001140562">
    <property type="component" value="Unassembled WGS sequence"/>
</dbReference>
<protein>
    <submittedName>
        <fullName evidence="1">Uncharacterized protein</fullName>
    </submittedName>
</protein>
<dbReference type="AlphaFoldDB" id="A0A9W8X6V0"/>
<gene>
    <name evidence="1" type="ORF">N0V87_001768</name>
</gene>
<accession>A0A9W8X6V0</accession>
<sequence length="136" mass="15094">MPAHPTKQLKILITGLTVHAEIPDYFRQLFGTPDQIQAAITADENKIRDAGFDITSFQINDADAEAGLEWIEDRLGSQQFNGILIGSGLRLIPQQTALFESVVDVCRRASPDARLMFNSGPGTNWETLQRNIGRLQ</sequence>
<proteinExistence type="predicted"/>